<dbReference type="STRING" id="1125699.HMPREF9194_00376"/>
<keyword evidence="4" id="KW-1185">Reference proteome</keyword>
<sequence length="198" mass="22342">MDDLYTVLGVSKNASADEIKKAYRDAAFKYHPDRNPGNAAAEEKFKKLSAAYSVLGDEKKRADYDRFGSADAYAQSAYNQSAYNGGFYGTNGHGFNEDNPFGFDFWSWYEQAQKEASSQNRSSFYRYSYTEENDGQTHKKDVFAVLLRHILSFGAGLLFFRYSIILLPFGPILCLAAVVNGFVGIVRSLKILFSFDKR</sequence>
<dbReference type="CDD" id="cd06257">
    <property type="entry name" value="DnaJ"/>
    <property type="match status" value="1"/>
</dbReference>
<organism evidence="3 4">
    <name type="scientific">Treponema maltophilum ATCC 51939</name>
    <dbReference type="NCBI Taxonomy" id="1125699"/>
    <lineage>
        <taxon>Bacteria</taxon>
        <taxon>Pseudomonadati</taxon>
        <taxon>Spirochaetota</taxon>
        <taxon>Spirochaetia</taxon>
        <taxon>Spirochaetales</taxon>
        <taxon>Treponemataceae</taxon>
        <taxon>Treponema</taxon>
    </lineage>
</organism>
<protein>
    <recommendedName>
        <fullName evidence="2">J domain-containing protein</fullName>
    </recommendedName>
</protein>
<dbReference type="AlphaFoldDB" id="S3K2A7"/>
<dbReference type="Gene3D" id="1.10.287.110">
    <property type="entry name" value="DnaJ domain"/>
    <property type="match status" value="1"/>
</dbReference>
<dbReference type="InterPro" id="IPR018253">
    <property type="entry name" value="DnaJ_domain_CS"/>
</dbReference>
<dbReference type="eggNOG" id="COG0484">
    <property type="taxonomic scope" value="Bacteria"/>
</dbReference>
<dbReference type="PANTHER" id="PTHR43948">
    <property type="entry name" value="DNAJ HOMOLOG SUBFAMILY B"/>
    <property type="match status" value="1"/>
</dbReference>
<reference evidence="3 4" key="1">
    <citation type="submission" date="2013-04" db="EMBL/GenBank/DDBJ databases">
        <title>The Genome Sequence of Treponema maltophilum ATCC 51939.</title>
        <authorList>
            <consortium name="The Broad Institute Genomics Platform"/>
            <person name="Earl A."/>
            <person name="Ward D."/>
            <person name="Feldgarden M."/>
            <person name="Gevers D."/>
            <person name="Leonetti C."/>
            <person name="Blanton J.M."/>
            <person name="Dewhirst F.E."/>
            <person name="Izard J."/>
            <person name="Walker B."/>
            <person name="Young S."/>
            <person name="Zeng Q."/>
            <person name="Gargeya S."/>
            <person name="Fitzgerald M."/>
            <person name="Haas B."/>
            <person name="Abouelleil A."/>
            <person name="Allen A.W."/>
            <person name="Alvarado L."/>
            <person name="Arachchi H.M."/>
            <person name="Berlin A.M."/>
            <person name="Chapman S.B."/>
            <person name="Gainer-Dewar J."/>
            <person name="Goldberg J."/>
            <person name="Griggs A."/>
            <person name="Gujja S."/>
            <person name="Hansen M."/>
            <person name="Howarth C."/>
            <person name="Imamovic A."/>
            <person name="Ireland A."/>
            <person name="Larimer J."/>
            <person name="McCowan C."/>
            <person name="Murphy C."/>
            <person name="Pearson M."/>
            <person name="Poon T.W."/>
            <person name="Priest M."/>
            <person name="Roberts A."/>
            <person name="Saif S."/>
            <person name="Shea T."/>
            <person name="Sisk P."/>
            <person name="Sykes S."/>
            <person name="Wortman J."/>
            <person name="Nusbaum C."/>
            <person name="Birren B."/>
        </authorList>
    </citation>
    <scope>NUCLEOTIDE SEQUENCE [LARGE SCALE GENOMIC DNA]</scope>
    <source>
        <strain evidence="3 4">ATCC 51939</strain>
    </source>
</reference>
<proteinExistence type="predicted"/>
<dbReference type="GO" id="GO:0051087">
    <property type="term" value="F:protein-folding chaperone binding"/>
    <property type="evidence" value="ECO:0007669"/>
    <property type="project" value="TreeGrafter"/>
</dbReference>
<dbReference type="PROSITE" id="PS00636">
    <property type="entry name" value="DNAJ_1"/>
    <property type="match status" value="1"/>
</dbReference>
<dbReference type="PRINTS" id="PR00625">
    <property type="entry name" value="JDOMAIN"/>
</dbReference>
<evidence type="ECO:0000313" key="3">
    <source>
        <dbReference type="EMBL" id="EPF32378.1"/>
    </source>
</evidence>
<dbReference type="RefSeq" id="WP_016524675.1">
    <property type="nucleotide sequence ID" value="NZ_KE332518.1"/>
</dbReference>
<dbReference type="Pfam" id="PF00226">
    <property type="entry name" value="DnaJ"/>
    <property type="match status" value="1"/>
</dbReference>
<dbReference type="GO" id="GO:0051082">
    <property type="term" value="F:unfolded protein binding"/>
    <property type="evidence" value="ECO:0007669"/>
    <property type="project" value="TreeGrafter"/>
</dbReference>
<dbReference type="SMART" id="SM00271">
    <property type="entry name" value="DnaJ"/>
    <property type="match status" value="1"/>
</dbReference>
<keyword evidence="1" id="KW-0812">Transmembrane</keyword>
<dbReference type="PROSITE" id="PS50076">
    <property type="entry name" value="DNAJ_2"/>
    <property type="match status" value="1"/>
</dbReference>
<dbReference type="SUPFAM" id="SSF46565">
    <property type="entry name" value="Chaperone J-domain"/>
    <property type="match status" value="1"/>
</dbReference>
<dbReference type="PANTHER" id="PTHR43948:SF10">
    <property type="entry name" value="MRJ, ISOFORM E"/>
    <property type="match status" value="1"/>
</dbReference>
<feature type="transmembrane region" description="Helical" evidence="1">
    <location>
        <begin position="166"/>
        <end position="189"/>
    </location>
</feature>
<gene>
    <name evidence="3" type="ORF">HMPREF9194_00376</name>
</gene>
<dbReference type="GO" id="GO:0044183">
    <property type="term" value="F:protein folding chaperone"/>
    <property type="evidence" value="ECO:0007669"/>
    <property type="project" value="TreeGrafter"/>
</dbReference>
<dbReference type="PATRIC" id="fig|1125699.3.peg.377"/>
<dbReference type="OrthoDB" id="9779889at2"/>
<dbReference type="InterPro" id="IPR036869">
    <property type="entry name" value="J_dom_sf"/>
</dbReference>
<dbReference type="Proteomes" id="UP000014541">
    <property type="component" value="Unassembled WGS sequence"/>
</dbReference>
<dbReference type="HOGENOM" id="CLU_120989_1_0_12"/>
<feature type="domain" description="J" evidence="2">
    <location>
        <begin position="3"/>
        <end position="68"/>
    </location>
</feature>
<comment type="caution">
    <text evidence="3">The sequence shown here is derived from an EMBL/GenBank/DDBJ whole genome shotgun (WGS) entry which is preliminary data.</text>
</comment>
<accession>S3K2A7</accession>
<dbReference type="InterPro" id="IPR001623">
    <property type="entry name" value="DnaJ_domain"/>
</dbReference>
<name>S3K2A7_TREMA</name>
<evidence type="ECO:0000313" key="4">
    <source>
        <dbReference type="Proteomes" id="UP000014541"/>
    </source>
</evidence>
<dbReference type="GO" id="GO:0005737">
    <property type="term" value="C:cytoplasm"/>
    <property type="evidence" value="ECO:0007669"/>
    <property type="project" value="TreeGrafter"/>
</dbReference>
<evidence type="ECO:0000256" key="1">
    <source>
        <dbReference type="SAM" id="Phobius"/>
    </source>
</evidence>
<dbReference type="EMBL" id="ATFF01000002">
    <property type="protein sequence ID" value="EPF32378.1"/>
    <property type="molecule type" value="Genomic_DNA"/>
</dbReference>
<evidence type="ECO:0000259" key="2">
    <source>
        <dbReference type="PROSITE" id="PS50076"/>
    </source>
</evidence>
<keyword evidence="1" id="KW-1133">Transmembrane helix</keyword>
<keyword evidence="1" id="KW-0472">Membrane</keyword>